<organism evidence="1 2">
    <name type="scientific">Parvimonas micra</name>
    <dbReference type="NCBI Taxonomy" id="33033"/>
    <lineage>
        <taxon>Bacteria</taxon>
        <taxon>Bacillati</taxon>
        <taxon>Bacillota</taxon>
        <taxon>Tissierellia</taxon>
        <taxon>Tissierellales</taxon>
        <taxon>Peptoniphilaceae</taxon>
        <taxon>Parvimonas</taxon>
    </lineage>
</organism>
<dbReference type="RefSeq" id="WP_278476817.1">
    <property type="nucleotide sequence ID" value="NZ_JABZRE010000002.1"/>
</dbReference>
<sequence length="169" mass="19408">MYFIDMDGVIARHVKKDYVGKTPNFLDKNYFGKLKLDSRFSNFLKSEIKRVGDQNNFVFLSKVPKIGTYNDLEDGDTTDYASLEKRKWLDEHGFGNCKLITVPYDESKVDYAESFLGHPLTASDVLIDDYNPNLLEWLDRGGKALKYYNGKNSPETAPERSGVLYCHKN</sequence>
<reference evidence="1" key="1">
    <citation type="submission" date="2020-04" db="EMBL/GenBank/DDBJ databases">
        <title>Deep metagenomics examines the oral microbiome during advanced dental caries in children, revealing novel taxa and co-occurrences with host molecules.</title>
        <authorList>
            <person name="Baker J.L."/>
            <person name="Morton J.T."/>
            <person name="Dinis M."/>
            <person name="Alvarez R."/>
            <person name="Tran N.C."/>
            <person name="Knight R."/>
            <person name="Edlund A."/>
        </authorList>
    </citation>
    <scope>NUCLEOTIDE SEQUENCE</scope>
    <source>
        <strain evidence="1">JCVI_23_bin.11</strain>
    </source>
</reference>
<gene>
    <name evidence="1" type="ORF">HXM94_00840</name>
</gene>
<proteinExistence type="predicted"/>
<dbReference type="Proteomes" id="UP000758611">
    <property type="component" value="Unassembled WGS sequence"/>
</dbReference>
<name>A0A930H308_9FIRM</name>
<protein>
    <recommendedName>
        <fullName evidence="3">5' nucleotidase, deoxy (Pyrimidine), type C protein (NT5C)</fullName>
    </recommendedName>
</protein>
<evidence type="ECO:0008006" key="3">
    <source>
        <dbReference type="Google" id="ProtNLM"/>
    </source>
</evidence>
<evidence type="ECO:0000313" key="2">
    <source>
        <dbReference type="Proteomes" id="UP000758611"/>
    </source>
</evidence>
<evidence type="ECO:0000313" key="1">
    <source>
        <dbReference type="EMBL" id="MBF1306321.1"/>
    </source>
</evidence>
<dbReference type="EMBL" id="JABZRE010000002">
    <property type="protein sequence ID" value="MBF1306321.1"/>
    <property type="molecule type" value="Genomic_DNA"/>
</dbReference>
<dbReference type="AlphaFoldDB" id="A0A930H308"/>
<comment type="caution">
    <text evidence="1">The sequence shown here is derived from an EMBL/GenBank/DDBJ whole genome shotgun (WGS) entry which is preliminary data.</text>
</comment>
<accession>A0A930H308</accession>